<sequence>MADWLTATYDPTQRGHRQGNITASLLPSCDTQDSLEANDCSRRLEEAISLLRATTQLDHVLNVTCHVKVYDYLHGLFCHAQLVIIRCRGNTSERCLVSLRELEQVRQHKIKFYLNIVIFFMAKKMTCLHPSLKQLVSHTLHQQHRQHMSPTT</sequence>
<dbReference type="AlphaFoldDB" id="A0AAD9UGJ2"/>
<keyword evidence="2" id="KW-1185">Reference proteome</keyword>
<comment type="caution">
    <text evidence="1">The sequence shown here is derived from an EMBL/GenBank/DDBJ whole genome shotgun (WGS) entry which is preliminary data.</text>
</comment>
<organism evidence="1 2">
    <name type="scientific">Ridgeia piscesae</name>
    <name type="common">Tubeworm</name>
    <dbReference type="NCBI Taxonomy" id="27915"/>
    <lineage>
        <taxon>Eukaryota</taxon>
        <taxon>Metazoa</taxon>
        <taxon>Spiralia</taxon>
        <taxon>Lophotrochozoa</taxon>
        <taxon>Annelida</taxon>
        <taxon>Polychaeta</taxon>
        <taxon>Sedentaria</taxon>
        <taxon>Canalipalpata</taxon>
        <taxon>Sabellida</taxon>
        <taxon>Siboglinidae</taxon>
        <taxon>Ridgeia</taxon>
    </lineage>
</organism>
<dbReference type="Proteomes" id="UP001209878">
    <property type="component" value="Unassembled WGS sequence"/>
</dbReference>
<gene>
    <name evidence="1" type="ORF">NP493_126g09019</name>
</gene>
<proteinExistence type="predicted"/>
<reference evidence="1" key="1">
    <citation type="journal article" date="2023" name="Mol. Biol. Evol.">
        <title>Third-Generation Sequencing Reveals the Adaptive Role of the Epigenome in Three Deep-Sea Polychaetes.</title>
        <authorList>
            <person name="Perez M."/>
            <person name="Aroh O."/>
            <person name="Sun Y."/>
            <person name="Lan Y."/>
            <person name="Juniper S.K."/>
            <person name="Young C.R."/>
            <person name="Angers B."/>
            <person name="Qian P.Y."/>
        </authorList>
    </citation>
    <scope>NUCLEOTIDE SEQUENCE</scope>
    <source>
        <strain evidence="1">R07B-5</strain>
    </source>
</reference>
<dbReference type="EMBL" id="JAODUO010000126">
    <property type="protein sequence ID" value="KAK2188673.1"/>
    <property type="molecule type" value="Genomic_DNA"/>
</dbReference>
<protein>
    <submittedName>
        <fullName evidence="1">Uncharacterized protein</fullName>
    </submittedName>
</protein>
<name>A0AAD9UGJ2_RIDPI</name>
<evidence type="ECO:0000313" key="2">
    <source>
        <dbReference type="Proteomes" id="UP001209878"/>
    </source>
</evidence>
<accession>A0AAD9UGJ2</accession>
<evidence type="ECO:0000313" key="1">
    <source>
        <dbReference type="EMBL" id="KAK2188673.1"/>
    </source>
</evidence>